<feature type="region of interest" description="Disordered" evidence="1">
    <location>
        <begin position="164"/>
        <end position="414"/>
    </location>
</feature>
<accession>A0A6M4PF50</accession>
<feature type="compositionally biased region" description="Pro residues" evidence="1">
    <location>
        <begin position="359"/>
        <end position="384"/>
    </location>
</feature>
<reference evidence="3 4" key="1">
    <citation type="submission" date="2020-05" db="EMBL/GenBank/DDBJ databases">
        <authorList>
            <person name="Li K."/>
        </authorList>
    </citation>
    <scope>NUCLEOTIDE SEQUENCE [LARGE SCALE GENOMIC DNA]</scope>
    <source>
        <strain evidence="4">jing01</strain>
    </source>
</reference>
<feature type="compositionally biased region" description="Low complexity" evidence="1">
    <location>
        <begin position="24"/>
        <end position="36"/>
    </location>
</feature>
<protein>
    <recommendedName>
        <fullName evidence="2">SCP domain-containing protein</fullName>
    </recommendedName>
</protein>
<keyword evidence="4" id="KW-1185">Reference proteome</keyword>
<organism evidence="3 4">
    <name type="scientific">Streptomyces argyrophylli</name>
    <dbReference type="NCBI Taxonomy" id="2726118"/>
    <lineage>
        <taxon>Bacteria</taxon>
        <taxon>Bacillati</taxon>
        <taxon>Actinomycetota</taxon>
        <taxon>Actinomycetes</taxon>
        <taxon>Kitasatosporales</taxon>
        <taxon>Streptomycetaceae</taxon>
        <taxon>Streptomyces</taxon>
    </lineage>
</organism>
<feature type="compositionally biased region" description="Low complexity" evidence="1">
    <location>
        <begin position="385"/>
        <end position="395"/>
    </location>
</feature>
<sequence length="541" mass="53586">MQAPVNRRHEEEGRDMGRHRRSAAGRAATGHATGTDHTQHPGSGGDGTEHPSAGERRVPMGIAPYLNPEAYADATAKAREYLFATDDGPGPGAPAQGSGSGGAGSAGGGPTPSGGPSGEHRRWNGLGRPVRAGLLGASLVVGLGAIAVATGSIPGLEQYQLGGSTHASGGDRVRTAAAPSNTAGEQGGTSARAEVSAGPSGSGEGARAGGSTSPSPSPSSSAPRAASSTHSSPTRSPSASRPTAPPAAQPKAPSKPEVPSRTAAPSKPKAPSKAAAPSKTAAPARTAGPEKTAGPGTPKSPSKTATPSRTSNPSKTATPSRTSNPSKTATPPRTSNPSKTATAKPAPTRTAPKSTPSSPAKPPAPHKPPAPPAPAKPSAPPRPAAPKATPSAPKATPSPTPTTAPTRTSAPVTVSREAVAEAQVLKLVNDERAKVGCSPLAANSSLTNLAEVFSDDMVARGYFSHTDPDGRTPWDRAAAAGVTGLGGENIARGQAGAAAVTAAWMNSPGDRANILNCGFKTLGVGVHFGPGGPWWTQDFGY</sequence>
<dbReference type="Gene3D" id="3.40.33.10">
    <property type="entry name" value="CAP"/>
    <property type="match status" value="1"/>
</dbReference>
<dbReference type="EMBL" id="CP053189">
    <property type="protein sequence ID" value="QJS09758.1"/>
    <property type="molecule type" value="Genomic_DNA"/>
</dbReference>
<dbReference type="Proteomes" id="UP000502641">
    <property type="component" value="Chromosome"/>
</dbReference>
<evidence type="ECO:0000256" key="1">
    <source>
        <dbReference type="SAM" id="MobiDB-lite"/>
    </source>
</evidence>
<feature type="compositionally biased region" description="Low complexity" evidence="1">
    <location>
        <begin position="209"/>
        <end position="242"/>
    </location>
</feature>
<dbReference type="CDD" id="cd05379">
    <property type="entry name" value="CAP_bacterial"/>
    <property type="match status" value="1"/>
</dbReference>
<dbReference type="Pfam" id="PF00188">
    <property type="entry name" value="CAP"/>
    <property type="match status" value="1"/>
</dbReference>
<feature type="region of interest" description="Disordered" evidence="1">
    <location>
        <begin position="83"/>
        <end position="125"/>
    </location>
</feature>
<proteinExistence type="predicted"/>
<dbReference type="SUPFAM" id="SSF55797">
    <property type="entry name" value="PR-1-like"/>
    <property type="match status" value="1"/>
</dbReference>
<feature type="domain" description="SCP" evidence="2">
    <location>
        <begin position="425"/>
        <end position="539"/>
    </location>
</feature>
<dbReference type="InterPro" id="IPR035940">
    <property type="entry name" value="CAP_sf"/>
</dbReference>
<evidence type="ECO:0000313" key="4">
    <source>
        <dbReference type="Proteomes" id="UP000502641"/>
    </source>
</evidence>
<dbReference type="InterPro" id="IPR014044">
    <property type="entry name" value="CAP_dom"/>
</dbReference>
<dbReference type="PANTHER" id="PTHR31157">
    <property type="entry name" value="SCP DOMAIN-CONTAINING PROTEIN"/>
    <property type="match status" value="1"/>
</dbReference>
<feature type="compositionally biased region" description="Gly residues" evidence="1">
    <location>
        <begin position="98"/>
        <end position="117"/>
    </location>
</feature>
<name>A0A6M4PF50_9ACTN</name>
<dbReference type="KEGG" id="sarg:HKX69_09695"/>
<evidence type="ECO:0000313" key="3">
    <source>
        <dbReference type="EMBL" id="QJS09758.1"/>
    </source>
</evidence>
<feature type="compositionally biased region" description="Polar residues" evidence="1">
    <location>
        <begin position="299"/>
        <end position="336"/>
    </location>
</feature>
<feature type="compositionally biased region" description="Low complexity" evidence="1">
    <location>
        <begin position="259"/>
        <end position="287"/>
    </location>
</feature>
<gene>
    <name evidence="3" type="ORF">HKX69_09695</name>
</gene>
<dbReference type="AlphaFoldDB" id="A0A6M4PF50"/>
<feature type="compositionally biased region" description="Basic and acidic residues" evidence="1">
    <location>
        <begin position="47"/>
        <end position="58"/>
    </location>
</feature>
<feature type="compositionally biased region" description="Basic and acidic residues" evidence="1">
    <location>
        <begin position="7"/>
        <end position="16"/>
    </location>
</feature>
<feature type="region of interest" description="Disordered" evidence="1">
    <location>
        <begin position="1"/>
        <end position="64"/>
    </location>
</feature>
<feature type="compositionally biased region" description="Low complexity" evidence="1">
    <location>
        <begin position="337"/>
        <end position="358"/>
    </location>
</feature>
<dbReference type="PANTHER" id="PTHR31157:SF1">
    <property type="entry name" value="SCP DOMAIN-CONTAINING PROTEIN"/>
    <property type="match status" value="1"/>
</dbReference>
<evidence type="ECO:0000259" key="2">
    <source>
        <dbReference type="Pfam" id="PF00188"/>
    </source>
</evidence>